<dbReference type="PANTHER" id="PTHR31466:SF1">
    <property type="entry name" value="RIKEN CDNA 4930433I11 GENE"/>
    <property type="match status" value="1"/>
</dbReference>
<keyword evidence="3" id="KW-1185">Reference proteome</keyword>
<protein>
    <submittedName>
        <fullName evidence="2">Uncharacterized protein</fullName>
    </submittedName>
</protein>
<evidence type="ECO:0000313" key="2">
    <source>
        <dbReference type="EMBL" id="EPQ10017.1"/>
    </source>
</evidence>
<feature type="compositionally biased region" description="Basic and acidic residues" evidence="1">
    <location>
        <begin position="9"/>
        <end position="21"/>
    </location>
</feature>
<reference evidence="2 3" key="1">
    <citation type="journal article" date="2013" name="Nat. Commun.">
        <title>Genome analysis reveals insights into physiology and longevity of the Brandt's bat Myotis brandtii.</title>
        <authorList>
            <person name="Seim I."/>
            <person name="Fang X."/>
            <person name="Xiong Z."/>
            <person name="Lobanov A.V."/>
            <person name="Huang Z."/>
            <person name="Ma S."/>
            <person name="Feng Y."/>
            <person name="Turanov A.A."/>
            <person name="Zhu Y."/>
            <person name="Lenz T.L."/>
            <person name="Gerashchenko M.V."/>
            <person name="Fan D."/>
            <person name="Hee Yim S."/>
            <person name="Yao X."/>
            <person name="Jordan D."/>
            <person name="Xiong Y."/>
            <person name="Ma Y."/>
            <person name="Lyapunov A.N."/>
            <person name="Chen G."/>
            <person name="Kulakova O.I."/>
            <person name="Sun Y."/>
            <person name="Lee S.G."/>
            <person name="Bronson R.T."/>
            <person name="Moskalev A.A."/>
            <person name="Sunyaev S.R."/>
            <person name="Zhang G."/>
            <person name="Krogh A."/>
            <person name="Wang J."/>
            <person name="Gladyshev V.N."/>
        </authorList>
    </citation>
    <scope>NUCLEOTIDE SEQUENCE [LARGE SCALE GENOMIC DNA]</scope>
</reference>
<evidence type="ECO:0000256" key="1">
    <source>
        <dbReference type="SAM" id="MobiDB-lite"/>
    </source>
</evidence>
<dbReference type="EMBL" id="KE162924">
    <property type="protein sequence ID" value="EPQ10017.1"/>
    <property type="molecule type" value="Genomic_DNA"/>
</dbReference>
<dbReference type="AlphaFoldDB" id="S7PNS5"/>
<dbReference type="Proteomes" id="UP000052978">
    <property type="component" value="Unassembled WGS sequence"/>
</dbReference>
<name>S7PNS5_MYOBR</name>
<evidence type="ECO:0000313" key="3">
    <source>
        <dbReference type="Proteomes" id="UP000052978"/>
    </source>
</evidence>
<dbReference type="PANTHER" id="PTHR31466">
    <property type="entry name" value="GENE 5591-RELATED"/>
    <property type="match status" value="1"/>
</dbReference>
<organism evidence="2 3">
    <name type="scientific">Myotis brandtii</name>
    <name type="common">Brandt's bat</name>
    <dbReference type="NCBI Taxonomy" id="109478"/>
    <lineage>
        <taxon>Eukaryota</taxon>
        <taxon>Metazoa</taxon>
        <taxon>Chordata</taxon>
        <taxon>Craniata</taxon>
        <taxon>Vertebrata</taxon>
        <taxon>Euteleostomi</taxon>
        <taxon>Mammalia</taxon>
        <taxon>Eutheria</taxon>
        <taxon>Laurasiatheria</taxon>
        <taxon>Chiroptera</taxon>
        <taxon>Yangochiroptera</taxon>
        <taxon>Vespertilionidae</taxon>
        <taxon>Myotis</taxon>
    </lineage>
</organism>
<gene>
    <name evidence="2" type="ORF">D623_10000929</name>
</gene>
<accession>S7PNS5</accession>
<proteinExistence type="predicted"/>
<sequence>MSTPIINEQRPEQEAMKRKAQLEQENAAKCSLGKVQSFTEREKEMEMSKYCGCAV</sequence>
<dbReference type="InterPro" id="IPR040292">
    <property type="entry name" value="C2orf78-like"/>
</dbReference>
<feature type="region of interest" description="Disordered" evidence="1">
    <location>
        <begin position="1"/>
        <end position="21"/>
    </location>
</feature>